<feature type="chain" id="PRO_5004443785" evidence="1">
    <location>
        <begin position="19"/>
        <end position="147"/>
    </location>
</feature>
<dbReference type="GeneID" id="18880179"/>
<proteinExistence type="predicted"/>
<gene>
    <name evidence="2" type="ORF">PUNSTDRAFT_138863</name>
</gene>
<dbReference type="OrthoDB" id="27483at2759"/>
<accession>R7S2Q8</accession>
<keyword evidence="3" id="KW-1185">Reference proteome</keyword>
<sequence>MGHGRAVFFNIALLTASAAETAEIPEMRLPSIRMKKIMALKATRGSNIKSKCAGDGEDALCRGYATLGAGRAGIPDNNTQISYDVLNSASARTRGASKEGIREPIMAMFDDMSFVSQGTVLGFGFSDSDHIERIKHGAISTTPIGES</sequence>
<evidence type="ECO:0000313" key="2">
    <source>
        <dbReference type="EMBL" id="EIN04134.1"/>
    </source>
</evidence>
<protein>
    <submittedName>
        <fullName evidence="2">Uncharacterized protein</fullName>
    </submittedName>
</protein>
<organism evidence="2 3">
    <name type="scientific">Punctularia strigosozonata (strain HHB-11173)</name>
    <name type="common">White-rot fungus</name>
    <dbReference type="NCBI Taxonomy" id="741275"/>
    <lineage>
        <taxon>Eukaryota</taxon>
        <taxon>Fungi</taxon>
        <taxon>Dikarya</taxon>
        <taxon>Basidiomycota</taxon>
        <taxon>Agaricomycotina</taxon>
        <taxon>Agaricomycetes</taxon>
        <taxon>Corticiales</taxon>
        <taxon>Punctulariaceae</taxon>
        <taxon>Punctularia</taxon>
    </lineage>
</organism>
<dbReference type="KEGG" id="psq:PUNSTDRAFT_138863"/>
<dbReference type="AlphaFoldDB" id="R7S2Q8"/>
<dbReference type="HOGENOM" id="CLU_1769063_0_0_1"/>
<dbReference type="Proteomes" id="UP000054196">
    <property type="component" value="Unassembled WGS sequence"/>
</dbReference>
<keyword evidence="1" id="KW-0732">Signal</keyword>
<feature type="signal peptide" evidence="1">
    <location>
        <begin position="1"/>
        <end position="18"/>
    </location>
</feature>
<dbReference type="RefSeq" id="XP_007388605.1">
    <property type="nucleotide sequence ID" value="XM_007388543.1"/>
</dbReference>
<evidence type="ECO:0000313" key="3">
    <source>
        <dbReference type="Proteomes" id="UP000054196"/>
    </source>
</evidence>
<name>R7S2Q8_PUNST</name>
<dbReference type="EMBL" id="JH687556">
    <property type="protein sequence ID" value="EIN04134.1"/>
    <property type="molecule type" value="Genomic_DNA"/>
</dbReference>
<reference evidence="3" key="1">
    <citation type="journal article" date="2012" name="Science">
        <title>The Paleozoic origin of enzymatic lignin decomposition reconstructed from 31 fungal genomes.</title>
        <authorList>
            <person name="Floudas D."/>
            <person name="Binder M."/>
            <person name="Riley R."/>
            <person name="Barry K."/>
            <person name="Blanchette R.A."/>
            <person name="Henrissat B."/>
            <person name="Martinez A.T."/>
            <person name="Otillar R."/>
            <person name="Spatafora J.W."/>
            <person name="Yadav J.S."/>
            <person name="Aerts A."/>
            <person name="Benoit I."/>
            <person name="Boyd A."/>
            <person name="Carlson A."/>
            <person name="Copeland A."/>
            <person name="Coutinho P.M."/>
            <person name="de Vries R.P."/>
            <person name="Ferreira P."/>
            <person name="Findley K."/>
            <person name="Foster B."/>
            <person name="Gaskell J."/>
            <person name="Glotzer D."/>
            <person name="Gorecki P."/>
            <person name="Heitman J."/>
            <person name="Hesse C."/>
            <person name="Hori C."/>
            <person name="Igarashi K."/>
            <person name="Jurgens J.A."/>
            <person name="Kallen N."/>
            <person name="Kersten P."/>
            <person name="Kohler A."/>
            <person name="Kuees U."/>
            <person name="Kumar T.K.A."/>
            <person name="Kuo A."/>
            <person name="LaButti K."/>
            <person name="Larrondo L.F."/>
            <person name="Lindquist E."/>
            <person name="Ling A."/>
            <person name="Lombard V."/>
            <person name="Lucas S."/>
            <person name="Lundell T."/>
            <person name="Martin R."/>
            <person name="McLaughlin D.J."/>
            <person name="Morgenstern I."/>
            <person name="Morin E."/>
            <person name="Murat C."/>
            <person name="Nagy L.G."/>
            <person name="Nolan M."/>
            <person name="Ohm R.A."/>
            <person name="Patyshakuliyeva A."/>
            <person name="Rokas A."/>
            <person name="Ruiz-Duenas F.J."/>
            <person name="Sabat G."/>
            <person name="Salamov A."/>
            <person name="Samejima M."/>
            <person name="Schmutz J."/>
            <person name="Slot J.C."/>
            <person name="St John F."/>
            <person name="Stenlid J."/>
            <person name="Sun H."/>
            <person name="Sun S."/>
            <person name="Syed K."/>
            <person name="Tsang A."/>
            <person name="Wiebenga A."/>
            <person name="Young D."/>
            <person name="Pisabarro A."/>
            <person name="Eastwood D.C."/>
            <person name="Martin F."/>
            <person name="Cullen D."/>
            <person name="Grigoriev I.V."/>
            <person name="Hibbett D.S."/>
        </authorList>
    </citation>
    <scope>NUCLEOTIDE SEQUENCE [LARGE SCALE GENOMIC DNA]</scope>
    <source>
        <strain evidence="3">HHB-11173 SS5</strain>
    </source>
</reference>
<evidence type="ECO:0000256" key="1">
    <source>
        <dbReference type="SAM" id="SignalP"/>
    </source>
</evidence>